<keyword evidence="2" id="KW-1185">Reference proteome</keyword>
<protein>
    <submittedName>
        <fullName evidence="1">Uncharacterized protein</fullName>
    </submittedName>
</protein>
<proteinExistence type="predicted"/>
<dbReference type="EMBL" id="KF669650">
    <property type="protein sequence ID" value="AGY47149.1"/>
    <property type="molecule type" value="Genomic_DNA"/>
</dbReference>
<dbReference type="Proteomes" id="UP000017651">
    <property type="component" value="Segment"/>
</dbReference>
<name>U5PTE2_9CAUD</name>
<dbReference type="OrthoDB" id="38097at10239"/>
<dbReference type="KEGG" id="vg:18506560"/>
<sequence length="288" mass="30841">MYFGTRERMLEIPNPVVGIDATKTGWSSESRFLGGGASARSSVGAAKSYSMSWKVNSKEDMRPLLDFADQIHGKPPFYFIDPMQGDANLLNAGWAAPFQGVYGGPLLLGNTAPTYRATPENDLMYPLESAVYNAQSGNPRRPRFHLPIPPGYAAWFGVHGVSGLGPTGVAPGLRIEIETFLKGRSVSKVQPAMMTVRDENRTNISFRGPRFDAIDIYLTGFGTVLLSGLILQLLPLGASPATGGFISGQGNSGVVFSGGQPQFEEYSSGLNRVNVSADFLEVGAWLGA</sequence>
<dbReference type="RefSeq" id="YP_009004252.1">
    <property type="nucleotide sequence ID" value="NC_023549.1"/>
</dbReference>
<dbReference type="GeneID" id="18506560"/>
<evidence type="ECO:0000313" key="1">
    <source>
        <dbReference type="EMBL" id="AGY47149.1"/>
    </source>
</evidence>
<reference evidence="1 2" key="1">
    <citation type="journal article" date="2013" name="Genome Announc.">
        <title>Complete Genome of Clavibacter michiganensis subsp. sepedonicusis Siphophage CN1A.</title>
        <authorList>
            <person name="Kongari R.R."/>
            <person name="Yao G.W."/>
            <person name="Chamakura K.R."/>
            <person name="Kuty Everett G.F."/>
        </authorList>
    </citation>
    <scope>NUCLEOTIDE SEQUENCE [LARGE SCALE GENOMIC DNA]</scope>
</reference>
<organism evidence="1 2">
    <name type="scientific">Clavibacter phage CN1A</name>
    <dbReference type="NCBI Taxonomy" id="1406793"/>
    <lineage>
        <taxon>Viruses</taxon>
        <taxon>Duplodnaviria</taxon>
        <taxon>Heunggongvirae</taxon>
        <taxon>Uroviricota</taxon>
        <taxon>Caudoviricetes</taxon>
        <taxon>Cinunavirus</taxon>
        <taxon>Cinunavirus CN1A</taxon>
    </lineage>
</organism>
<accession>U5PTE2</accession>
<evidence type="ECO:0000313" key="2">
    <source>
        <dbReference type="Proteomes" id="UP000017651"/>
    </source>
</evidence>
<gene>
    <name evidence="1" type="ORF">CN1A_40</name>
</gene>